<dbReference type="SMART" id="SM01217">
    <property type="entry name" value="Fn3_like"/>
    <property type="match status" value="1"/>
</dbReference>
<evidence type="ECO:0000256" key="1">
    <source>
        <dbReference type="ARBA" id="ARBA00000448"/>
    </source>
</evidence>
<gene>
    <name evidence="7" type="ORF">M9Y10_019742</name>
</gene>
<dbReference type="Proteomes" id="UP001470230">
    <property type="component" value="Unassembled WGS sequence"/>
</dbReference>
<dbReference type="InterPro" id="IPR036881">
    <property type="entry name" value="Glyco_hydro_3_C_sf"/>
</dbReference>
<dbReference type="SUPFAM" id="SSF52279">
    <property type="entry name" value="Beta-D-glucan exohydrolase, C-terminal domain"/>
    <property type="match status" value="1"/>
</dbReference>
<dbReference type="InterPro" id="IPR036962">
    <property type="entry name" value="Glyco_hydro_3_N_sf"/>
</dbReference>
<dbReference type="SUPFAM" id="SSF51445">
    <property type="entry name" value="(Trans)glycosidases"/>
    <property type="match status" value="1"/>
</dbReference>
<dbReference type="PANTHER" id="PTHR42715:SF10">
    <property type="entry name" value="BETA-GLUCOSIDASE"/>
    <property type="match status" value="1"/>
</dbReference>
<evidence type="ECO:0000256" key="2">
    <source>
        <dbReference type="ARBA" id="ARBA00005336"/>
    </source>
</evidence>
<comment type="similarity">
    <text evidence="2">Belongs to the glycosyl hydrolase 3 family.</text>
</comment>
<dbReference type="InterPro" id="IPR013783">
    <property type="entry name" value="Ig-like_fold"/>
</dbReference>
<feature type="domain" description="Fibronectin type III-like" evidence="6">
    <location>
        <begin position="312"/>
        <end position="388"/>
    </location>
</feature>
<dbReference type="PANTHER" id="PTHR42715">
    <property type="entry name" value="BETA-GLUCOSIDASE"/>
    <property type="match status" value="1"/>
</dbReference>
<keyword evidence="8" id="KW-1185">Reference proteome</keyword>
<dbReference type="InterPro" id="IPR017853">
    <property type="entry name" value="GH"/>
</dbReference>
<dbReference type="Gene3D" id="3.20.20.300">
    <property type="entry name" value="Glycoside hydrolase, family 3, N-terminal domain"/>
    <property type="match status" value="1"/>
</dbReference>
<evidence type="ECO:0000256" key="4">
    <source>
        <dbReference type="ARBA" id="ARBA00022801"/>
    </source>
</evidence>
<comment type="catalytic activity">
    <reaction evidence="1">
        <text>Hydrolysis of terminal, non-reducing beta-D-glucosyl residues with release of beta-D-glucose.</text>
        <dbReference type="EC" id="3.2.1.21"/>
    </reaction>
</comment>
<organism evidence="7 8">
    <name type="scientific">Tritrichomonas musculus</name>
    <dbReference type="NCBI Taxonomy" id="1915356"/>
    <lineage>
        <taxon>Eukaryota</taxon>
        <taxon>Metamonada</taxon>
        <taxon>Parabasalia</taxon>
        <taxon>Tritrichomonadida</taxon>
        <taxon>Tritrichomonadidae</taxon>
        <taxon>Tritrichomonas</taxon>
    </lineage>
</organism>
<evidence type="ECO:0000313" key="8">
    <source>
        <dbReference type="Proteomes" id="UP001470230"/>
    </source>
</evidence>
<evidence type="ECO:0000256" key="3">
    <source>
        <dbReference type="ARBA" id="ARBA00012744"/>
    </source>
</evidence>
<name>A0ABR2HH83_9EUKA</name>
<sequence>MLEKKSAEICREVGAEGIVLIKNDDNILPFTQDDIITIFGRPQINYIRNGTGSGGFISVNHSVNILEGFRNNGIKINEEVSSDYSEYIKEHPYNDGGRRWGCEPFYQKDMTISKEYAEKQSKISNKALYIIGRTCGEDLDNSESPGSYLLTEEELENLKNITTSFEKVVVALNVSNVIDMKWINNPDYQDRIKGVIYLWCGGMEGGNSAADILTGKVTPSGKLPDTIPIDLSDHPSQKNFGNDDKNLYQEDIYVGYRYFETFCPQKVMFEFGYGLSYTKFDVKTVSANHEQSGKISLKVEVKNVGDKFNGKEVVQIYYSAPQGKLGKPNKQLISFEKTNLLKPNESQILSFEFNENEMASYDDSNATGHKSCYVLEEGEYNIFVGTSVRNVQLALTYSLSKLKVVEKLSEVMCPNDNDLTILTPGSKKEDGTYEQKYVPSQKPTVNLSKKIKKNLPKNIRITGDKNITFDDVKKGKSKLNDFVAQLTVSQLARIVRGESSDIVAGIFGGLSIELKKFGIPTVLCADGPNGLHRSRKNAIQLPISTSLAASWNKQLVNKAYQVVGEDFKKNKVDILLGPGVNIHRSLLNGRNFEYFSEDPYLSGMMTISSTKGLRDAGISGTIKHFALNNQESNRRDVNSVCSERAIREIYLKSFEMAVKAGNVLSIMTAYNPINGHWCASNYDLNTTVLRGEWKFNGFLMTDWQAEMNDVVEGGEKSFQKTRDMIRSQNDLYMIVGGMGCAEYNSFDDNTEETIKNGELTIGELQRSVINLLNYLLKEIQ</sequence>
<reference evidence="7 8" key="1">
    <citation type="submission" date="2024-04" db="EMBL/GenBank/DDBJ databases">
        <title>Tritrichomonas musculus Genome.</title>
        <authorList>
            <person name="Alves-Ferreira E."/>
            <person name="Grigg M."/>
            <person name="Lorenzi H."/>
            <person name="Galac M."/>
        </authorList>
    </citation>
    <scope>NUCLEOTIDE SEQUENCE [LARGE SCALE GENOMIC DNA]</scope>
    <source>
        <strain evidence="7 8">EAF2021</strain>
    </source>
</reference>
<dbReference type="PRINTS" id="PR00133">
    <property type="entry name" value="GLHYDRLASE3"/>
</dbReference>
<dbReference type="InterPro" id="IPR026891">
    <property type="entry name" value="Fn3-like"/>
</dbReference>
<dbReference type="InterPro" id="IPR002772">
    <property type="entry name" value="Glyco_hydro_3_C"/>
</dbReference>
<dbReference type="Pfam" id="PF00933">
    <property type="entry name" value="Glyco_hydro_3"/>
    <property type="match status" value="1"/>
</dbReference>
<accession>A0ABR2HH83</accession>
<evidence type="ECO:0000256" key="5">
    <source>
        <dbReference type="ARBA" id="ARBA00023295"/>
    </source>
</evidence>
<comment type="caution">
    <text evidence="7">The sequence shown here is derived from an EMBL/GenBank/DDBJ whole genome shotgun (WGS) entry which is preliminary data.</text>
</comment>
<evidence type="ECO:0000259" key="6">
    <source>
        <dbReference type="SMART" id="SM01217"/>
    </source>
</evidence>
<dbReference type="Gene3D" id="3.40.50.1700">
    <property type="entry name" value="Glycoside hydrolase family 3 C-terminal domain"/>
    <property type="match status" value="1"/>
</dbReference>
<dbReference type="Pfam" id="PF01915">
    <property type="entry name" value="Glyco_hydro_3_C"/>
    <property type="match status" value="1"/>
</dbReference>
<evidence type="ECO:0000313" key="7">
    <source>
        <dbReference type="EMBL" id="KAK8847159.1"/>
    </source>
</evidence>
<dbReference type="Gene3D" id="2.60.40.10">
    <property type="entry name" value="Immunoglobulins"/>
    <property type="match status" value="1"/>
</dbReference>
<dbReference type="InterPro" id="IPR050288">
    <property type="entry name" value="Cellulose_deg_GH3"/>
</dbReference>
<keyword evidence="4" id="KW-0378">Hydrolase</keyword>
<protein>
    <recommendedName>
        <fullName evidence="3">beta-glucosidase</fullName>
        <ecNumber evidence="3">3.2.1.21</ecNumber>
    </recommendedName>
</protein>
<dbReference type="InterPro" id="IPR001764">
    <property type="entry name" value="Glyco_hydro_3_N"/>
</dbReference>
<keyword evidence="5" id="KW-0326">Glycosidase</keyword>
<dbReference type="EC" id="3.2.1.21" evidence="3"/>
<proteinExistence type="inferred from homology"/>
<dbReference type="Pfam" id="PF14310">
    <property type="entry name" value="Fn3-like"/>
    <property type="match status" value="1"/>
</dbReference>
<dbReference type="EMBL" id="JAPFFF010000028">
    <property type="protein sequence ID" value="KAK8847159.1"/>
    <property type="molecule type" value="Genomic_DNA"/>
</dbReference>